<accession>A0A1Y3R0F8</accession>
<dbReference type="Proteomes" id="UP000195772">
    <property type="component" value="Unassembled WGS sequence"/>
</dbReference>
<dbReference type="GO" id="GO:0005829">
    <property type="term" value="C:cytosol"/>
    <property type="evidence" value="ECO:0007669"/>
    <property type="project" value="TreeGrafter"/>
</dbReference>
<dbReference type="eggNOG" id="COG0561">
    <property type="taxonomic scope" value="Bacteria"/>
</dbReference>
<dbReference type="RefSeq" id="WP_087400930.1">
    <property type="nucleotide sequence ID" value="NZ_JADCKD010000007.1"/>
</dbReference>
<dbReference type="PANTHER" id="PTHR10000">
    <property type="entry name" value="PHOSPHOSERINE PHOSPHATASE"/>
    <property type="match status" value="1"/>
</dbReference>
<dbReference type="SUPFAM" id="SSF56784">
    <property type="entry name" value="HAD-like"/>
    <property type="match status" value="1"/>
</dbReference>
<dbReference type="SFLD" id="SFLDG01144">
    <property type="entry name" value="C2.B.4:_PGP_Like"/>
    <property type="match status" value="1"/>
</dbReference>
<dbReference type="GO" id="GO:0000287">
    <property type="term" value="F:magnesium ion binding"/>
    <property type="evidence" value="ECO:0007669"/>
    <property type="project" value="TreeGrafter"/>
</dbReference>
<dbReference type="Gene3D" id="3.40.50.1000">
    <property type="entry name" value="HAD superfamily/HAD-like"/>
    <property type="match status" value="1"/>
</dbReference>
<dbReference type="OrthoDB" id="9814970at2"/>
<sequence length="260" mass="27836">MIRAIFLDVDGTLISFKTHEIPASARDALVRAHAQGIRLFIATGRAANDLAPLEGIPYDGVVSLNGARCVAADGRVVSQHLIPRADFERAMELSSQMGFPLALELESGVFVNRVTPEVERLAHMVAHPVPEQTDLRALFDRSECCQMCFYLDTEAERRVMAQLPGLAASRWCPIFADINVAGIDKATGMREFMSAYGYRASEVAAFGDGGNDVAMLSAAGVGVAMGNACEEALHAADYVTAPVDEDGIARALGHLGILDD</sequence>
<dbReference type="SFLD" id="SFLDG01140">
    <property type="entry name" value="C2.B:_Phosphomannomutase_and_P"/>
    <property type="match status" value="1"/>
</dbReference>
<keyword evidence="1" id="KW-0378">Hydrolase</keyword>
<dbReference type="NCBIfam" id="TIGR01484">
    <property type="entry name" value="HAD-SF-IIB"/>
    <property type="match status" value="1"/>
</dbReference>
<organism evidence="1 2">
    <name type="scientific">Alistipes onderdonkii</name>
    <dbReference type="NCBI Taxonomy" id="328813"/>
    <lineage>
        <taxon>Bacteria</taxon>
        <taxon>Pseudomonadati</taxon>
        <taxon>Bacteroidota</taxon>
        <taxon>Bacteroidia</taxon>
        <taxon>Bacteroidales</taxon>
        <taxon>Rikenellaceae</taxon>
        <taxon>Alistipes</taxon>
    </lineage>
</organism>
<dbReference type="Pfam" id="PF08282">
    <property type="entry name" value="Hydrolase_3"/>
    <property type="match status" value="1"/>
</dbReference>
<comment type="caution">
    <text evidence="1">The sequence shown here is derived from an EMBL/GenBank/DDBJ whole genome shotgun (WGS) entry which is preliminary data.</text>
</comment>
<dbReference type="SFLD" id="SFLDS00003">
    <property type="entry name" value="Haloacid_Dehalogenase"/>
    <property type="match status" value="1"/>
</dbReference>
<name>A0A1Y3R0F8_9BACT</name>
<dbReference type="NCBIfam" id="TIGR00099">
    <property type="entry name" value="Cof-subfamily"/>
    <property type="match status" value="1"/>
</dbReference>
<gene>
    <name evidence="1" type="ORF">B5G41_00390</name>
</gene>
<dbReference type="InterPro" id="IPR000150">
    <property type="entry name" value="Cof"/>
</dbReference>
<dbReference type="AlphaFoldDB" id="A0A1Y3R0F8"/>
<dbReference type="EMBL" id="NFHB01000001">
    <property type="protein sequence ID" value="OUN04805.1"/>
    <property type="molecule type" value="Genomic_DNA"/>
</dbReference>
<proteinExistence type="predicted"/>
<dbReference type="InterPro" id="IPR036412">
    <property type="entry name" value="HAD-like_sf"/>
</dbReference>
<dbReference type="InterPro" id="IPR023214">
    <property type="entry name" value="HAD_sf"/>
</dbReference>
<dbReference type="PANTHER" id="PTHR10000:SF25">
    <property type="entry name" value="PHOSPHATASE YKRA-RELATED"/>
    <property type="match status" value="1"/>
</dbReference>
<dbReference type="GO" id="GO:0016791">
    <property type="term" value="F:phosphatase activity"/>
    <property type="evidence" value="ECO:0007669"/>
    <property type="project" value="TreeGrafter"/>
</dbReference>
<protein>
    <submittedName>
        <fullName evidence="1">HAD family hydrolase</fullName>
    </submittedName>
</protein>
<dbReference type="PROSITE" id="PS01229">
    <property type="entry name" value="COF_2"/>
    <property type="match status" value="1"/>
</dbReference>
<dbReference type="InterPro" id="IPR006379">
    <property type="entry name" value="HAD-SF_hydro_IIB"/>
</dbReference>
<dbReference type="Gene3D" id="3.30.1240.10">
    <property type="match status" value="1"/>
</dbReference>
<evidence type="ECO:0000313" key="1">
    <source>
        <dbReference type="EMBL" id="OUN04805.1"/>
    </source>
</evidence>
<reference evidence="2" key="1">
    <citation type="submission" date="2017-04" db="EMBL/GenBank/DDBJ databases">
        <title>Function of individual gut microbiota members based on whole genome sequencing of pure cultures obtained from chicken caecum.</title>
        <authorList>
            <person name="Medvecky M."/>
            <person name="Cejkova D."/>
            <person name="Polansky O."/>
            <person name="Karasova D."/>
            <person name="Kubasova T."/>
            <person name="Cizek A."/>
            <person name="Rychlik I."/>
        </authorList>
    </citation>
    <scope>NUCLEOTIDE SEQUENCE [LARGE SCALE GENOMIC DNA]</scope>
    <source>
        <strain evidence="2">An90</strain>
    </source>
</reference>
<evidence type="ECO:0000313" key="2">
    <source>
        <dbReference type="Proteomes" id="UP000195772"/>
    </source>
</evidence>